<dbReference type="GO" id="GO:0016705">
    <property type="term" value="F:oxidoreductase activity, acting on paired donors, with incorporation or reduction of molecular oxygen"/>
    <property type="evidence" value="ECO:0007669"/>
    <property type="project" value="InterPro"/>
</dbReference>
<comment type="similarity">
    <text evidence="1 8">Belongs to the cytochrome P450 family.</text>
</comment>
<keyword evidence="10" id="KW-1185">Reference proteome</keyword>
<keyword evidence="3 7" id="KW-0479">Metal-binding</keyword>
<dbReference type="EMBL" id="AP018165">
    <property type="protein sequence ID" value="BAX98694.1"/>
    <property type="molecule type" value="Genomic_DNA"/>
</dbReference>
<evidence type="ECO:0000256" key="2">
    <source>
        <dbReference type="ARBA" id="ARBA00022617"/>
    </source>
</evidence>
<protein>
    <submittedName>
        <fullName evidence="9">Cytochrome P450</fullName>
    </submittedName>
</protein>
<dbReference type="PANTHER" id="PTHR24291:SF50">
    <property type="entry name" value="BIFUNCTIONAL ALBAFLAVENONE MONOOXYGENASE_TERPENE SYNTHASE"/>
    <property type="match status" value="1"/>
</dbReference>
<evidence type="ECO:0000256" key="1">
    <source>
        <dbReference type="ARBA" id="ARBA00010617"/>
    </source>
</evidence>
<evidence type="ECO:0000256" key="5">
    <source>
        <dbReference type="ARBA" id="ARBA00023004"/>
    </source>
</evidence>
<dbReference type="InterPro" id="IPR036396">
    <property type="entry name" value="Cyt_P450_sf"/>
</dbReference>
<dbReference type="GO" id="GO:0020037">
    <property type="term" value="F:heme binding"/>
    <property type="evidence" value="ECO:0007669"/>
    <property type="project" value="InterPro"/>
</dbReference>
<sequence length="445" mass="50056">MTRQLAGPSYRNPLGAFLPYRKDPLTLFYEQANTYNGSVRLRLAYEQLHLLVDEEHIRQVLVTNFDKYAKGISYNSLNYLLGPGLLTSDGKLWKTQRALIKPAFTRRHVTDEIPIMVDAGERMYKRLDHFAANGSTFDLVTEVLNFAADVVCRAVMGSDVEDVLPQIDHDVRDGVAWVMRHMSSVVQLPPSVPTPNNRRFQALRARLNKVVDDVIAGHKKLGDDNSLLGRLVKARDDTGHAMDNEQLRHEVLTFLLAGHETTGGAIAWTMYELCRNPAVLHDVVDEVDSVLRGDLPAAELLPALDLTGRAIDESMRLHPPAWAFSRSALESDAFNTFDIDKGAIIVISPFVNQRLPQFWSSPLQFDPGRFTPEASKGRSPFHYFPFGWGPHLCVGQHLALTEIRVGLAMLLARYEFELVNGMRVRENPEISNLPDPVICKVRQRA</sequence>
<evidence type="ECO:0000256" key="4">
    <source>
        <dbReference type="ARBA" id="ARBA00023002"/>
    </source>
</evidence>
<evidence type="ECO:0000256" key="8">
    <source>
        <dbReference type="RuleBase" id="RU000461"/>
    </source>
</evidence>
<evidence type="ECO:0000256" key="6">
    <source>
        <dbReference type="ARBA" id="ARBA00023033"/>
    </source>
</evidence>
<comment type="cofactor">
    <cofactor evidence="7">
        <name>heme</name>
        <dbReference type="ChEBI" id="CHEBI:30413"/>
    </cofactor>
</comment>
<evidence type="ECO:0000313" key="10">
    <source>
        <dbReference type="Proteomes" id="UP000217954"/>
    </source>
</evidence>
<keyword evidence="6 8" id="KW-0503">Monooxygenase</keyword>
<dbReference type="RefSeq" id="WP_096502875.1">
    <property type="nucleotide sequence ID" value="NZ_AP018165.1"/>
</dbReference>
<keyword evidence="5 7" id="KW-0408">Iron</keyword>
<feature type="binding site" description="axial binding residue" evidence="7">
    <location>
        <position position="393"/>
    </location>
    <ligand>
        <name>heme</name>
        <dbReference type="ChEBI" id="CHEBI:30413"/>
    </ligand>
    <ligandPart>
        <name>Fe</name>
        <dbReference type="ChEBI" id="CHEBI:18248"/>
    </ligandPart>
</feature>
<evidence type="ECO:0000256" key="7">
    <source>
        <dbReference type="PIRSR" id="PIRSR602403-1"/>
    </source>
</evidence>
<evidence type="ECO:0000313" key="9">
    <source>
        <dbReference type="EMBL" id="BAX98694.1"/>
    </source>
</evidence>
<dbReference type="PROSITE" id="PS00086">
    <property type="entry name" value="CYTOCHROME_P450"/>
    <property type="match status" value="1"/>
</dbReference>
<dbReference type="AlphaFoldDB" id="A0A1Z4F0H3"/>
<name>A0A1Z4F0H3_9MYCO</name>
<accession>A0A1Z4F0H3</accession>
<proteinExistence type="inferred from homology"/>
<keyword evidence="4 8" id="KW-0560">Oxidoreductase</keyword>
<dbReference type="GO" id="GO:0005506">
    <property type="term" value="F:iron ion binding"/>
    <property type="evidence" value="ECO:0007669"/>
    <property type="project" value="InterPro"/>
</dbReference>
<dbReference type="Pfam" id="PF00067">
    <property type="entry name" value="p450"/>
    <property type="match status" value="1"/>
</dbReference>
<reference evidence="9 10" key="2">
    <citation type="journal article" date="2017" name="Int. J. Syst. Evol. Microbiol.">
        <title>Mycobacterium stephanolepidis sp. nov., a rapidly growing species related to Mycobacterium chelonae, isolated from marine teleost fish, Stephanolepis cirrhifer.</title>
        <authorList>
            <person name="Fukano H."/>
            <person name="Wada S."/>
            <person name="Kurata O."/>
            <person name="Katayama K."/>
            <person name="Fujiwara N."/>
            <person name="Hoshino Y."/>
        </authorList>
    </citation>
    <scope>NUCLEOTIDE SEQUENCE [LARGE SCALE GENOMIC DNA]</scope>
    <source>
        <strain evidence="9 10">NJB0901</strain>
    </source>
</reference>
<gene>
    <name evidence="9" type="ORF">MSTE_03393</name>
</gene>
<dbReference type="GO" id="GO:0004497">
    <property type="term" value="F:monooxygenase activity"/>
    <property type="evidence" value="ECO:0007669"/>
    <property type="project" value="UniProtKB-KW"/>
</dbReference>
<dbReference type="InterPro" id="IPR002403">
    <property type="entry name" value="Cyt_P450_E_grp-IV"/>
</dbReference>
<dbReference type="PRINTS" id="PR00465">
    <property type="entry name" value="EP450IV"/>
</dbReference>
<dbReference type="InterPro" id="IPR050196">
    <property type="entry name" value="Cytochrome_P450_Monoox"/>
</dbReference>
<dbReference type="OrthoDB" id="7376058at2"/>
<organism evidence="9 10">
    <name type="scientific">[Mycobacterium] stephanolepidis</name>
    <dbReference type="NCBI Taxonomy" id="1520670"/>
    <lineage>
        <taxon>Bacteria</taxon>
        <taxon>Bacillati</taxon>
        <taxon>Actinomycetota</taxon>
        <taxon>Actinomycetes</taxon>
        <taxon>Mycobacteriales</taxon>
        <taxon>Mycobacteriaceae</taxon>
        <taxon>Mycobacteroides</taxon>
    </lineage>
</organism>
<evidence type="ECO:0000256" key="3">
    <source>
        <dbReference type="ARBA" id="ARBA00022723"/>
    </source>
</evidence>
<dbReference type="PANTHER" id="PTHR24291">
    <property type="entry name" value="CYTOCHROME P450 FAMILY 4"/>
    <property type="match status" value="1"/>
</dbReference>
<dbReference type="InterPro" id="IPR001128">
    <property type="entry name" value="Cyt_P450"/>
</dbReference>
<reference evidence="10" key="1">
    <citation type="journal article" date="2017" name="Genome Announc.">
        <title>Complete Genome Sequence of Mycobacterium stephanolepidis.</title>
        <authorList>
            <person name="Fukano H."/>
            <person name="Yoshida M."/>
            <person name="Katayama Y."/>
            <person name="Omatsu T."/>
            <person name="Mizutani T."/>
            <person name="Kurata O."/>
            <person name="Wada S."/>
            <person name="Hoshino Y."/>
        </authorList>
    </citation>
    <scope>NUCLEOTIDE SEQUENCE [LARGE SCALE GENOMIC DNA]</scope>
    <source>
        <strain evidence="10">NJB0901</strain>
    </source>
</reference>
<dbReference type="Proteomes" id="UP000217954">
    <property type="component" value="Chromosome"/>
</dbReference>
<dbReference type="InterPro" id="IPR017972">
    <property type="entry name" value="Cyt_P450_CS"/>
</dbReference>
<dbReference type="SUPFAM" id="SSF48264">
    <property type="entry name" value="Cytochrome P450"/>
    <property type="match status" value="1"/>
</dbReference>
<dbReference type="KEGG" id="mste:MSTE_03393"/>
<dbReference type="Gene3D" id="1.10.630.10">
    <property type="entry name" value="Cytochrome P450"/>
    <property type="match status" value="1"/>
</dbReference>
<keyword evidence="2 7" id="KW-0349">Heme</keyword>
<dbReference type="PRINTS" id="PR00385">
    <property type="entry name" value="P450"/>
</dbReference>